<name>T0H9M1_9SPHN</name>
<dbReference type="RefSeq" id="WP_021235569.1">
    <property type="nucleotide sequence ID" value="NZ_ATHL01000127.1"/>
</dbReference>
<evidence type="ECO:0000313" key="2">
    <source>
        <dbReference type="Proteomes" id="UP000015527"/>
    </source>
</evidence>
<organism evidence="1 2">
    <name type="scientific">Novosphingobium lindaniclasticum LE124</name>
    <dbReference type="NCBI Taxonomy" id="1096930"/>
    <lineage>
        <taxon>Bacteria</taxon>
        <taxon>Pseudomonadati</taxon>
        <taxon>Pseudomonadota</taxon>
        <taxon>Alphaproteobacteria</taxon>
        <taxon>Sphingomonadales</taxon>
        <taxon>Sphingomonadaceae</taxon>
        <taxon>Novosphingobium</taxon>
    </lineage>
</organism>
<reference evidence="1 2" key="1">
    <citation type="journal article" date="2013" name="Genome Announc.">
        <title>Genome Sequence of Novosphingobium lindaniclasticum LE124T, Isolated from a Hexachlorocyclohexane Dumpsite.</title>
        <authorList>
            <person name="Saxena A."/>
            <person name="Nayyar N."/>
            <person name="Sangwan N."/>
            <person name="Kumari R."/>
            <person name="Khurana J.P."/>
            <person name="Lal R."/>
        </authorList>
    </citation>
    <scope>NUCLEOTIDE SEQUENCE [LARGE SCALE GENOMIC DNA]</scope>
    <source>
        <strain evidence="1 2">LE124</strain>
    </source>
</reference>
<sequence length="135" mass="14568">MDGVAALVQVLVADAGVASLVPAERVAAGPSPLGFALPWIMLESVSKNDRNIPAPGARRHVRERVQVTVMASDYPERAAVMRAVRRAAADRVNVVVDGIDAVTIHTDSAGPDFMIEDPSIWCRSQDFLVSYLETR</sequence>
<dbReference type="InterPro" id="IPR021508">
    <property type="entry name" value="Gp17-like"/>
</dbReference>
<dbReference type="AlphaFoldDB" id="T0H9M1"/>
<dbReference type="PATRIC" id="fig|1096930.3.peg.3766"/>
<dbReference type="Proteomes" id="UP000015527">
    <property type="component" value="Unassembled WGS sequence"/>
</dbReference>
<keyword evidence="2" id="KW-1185">Reference proteome</keyword>
<dbReference type="OrthoDB" id="7507966at2"/>
<proteinExistence type="predicted"/>
<dbReference type="EMBL" id="ATHL01000127">
    <property type="protein sequence ID" value="EQB09712.1"/>
    <property type="molecule type" value="Genomic_DNA"/>
</dbReference>
<comment type="caution">
    <text evidence="1">The sequence shown here is derived from an EMBL/GenBank/DDBJ whole genome shotgun (WGS) entry which is preliminary data.</text>
</comment>
<gene>
    <name evidence="1" type="ORF">L284_19100</name>
</gene>
<evidence type="ECO:0000313" key="1">
    <source>
        <dbReference type="EMBL" id="EQB09712.1"/>
    </source>
</evidence>
<dbReference type="Pfam" id="PF11367">
    <property type="entry name" value="Tail_completion_gp17"/>
    <property type="match status" value="1"/>
</dbReference>
<protein>
    <recommendedName>
        <fullName evidence="3">DUF3168 domain-containing protein</fullName>
    </recommendedName>
</protein>
<evidence type="ECO:0008006" key="3">
    <source>
        <dbReference type="Google" id="ProtNLM"/>
    </source>
</evidence>
<accession>T0H9M1</accession>